<dbReference type="Proteomes" id="UP000006911">
    <property type="component" value="Unassembled WGS sequence"/>
</dbReference>
<dbReference type="HOGENOM" id="CLU_2470706_0_0_1"/>
<sequence length="88" mass="9433">MSYEFAVSQFSSYTILSILGSLNRLVWVRSLYQTQGHLGRFESRLVLSPPGSVHGGSLAEYGSWHIAPCGVCRACGTVGGLGIAVRTD</sequence>
<dbReference type="AlphaFoldDB" id="D5GD40"/>
<proteinExistence type="predicted"/>
<keyword evidence="2" id="KW-1185">Reference proteome</keyword>
<dbReference type="InParanoid" id="D5GD40"/>
<organism evidence="1 2">
    <name type="scientific">Tuber melanosporum (strain Mel28)</name>
    <name type="common">Perigord black truffle</name>
    <dbReference type="NCBI Taxonomy" id="656061"/>
    <lineage>
        <taxon>Eukaryota</taxon>
        <taxon>Fungi</taxon>
        <taxon>Dikarya</taxon>
        <taxon>Ascomycota</taxon>
        <taxon>Pezizomycotina</taxon>
        <taxon>Pezizomycetes</taxon>
        <taxon>Pezizales</taxon>
        <taxon>Tuberaceae</taxon>
        <taxon>Tuber</taxon>
    </lineage>
</organism>
<name>D5GD40_TUBMM</name>
<dbReference type="EMBL" id="FN430139">
    <property type="protein sequence ID" value="CAZ82433.1"/>
    <property type="molecule type" value="Genomic_DNA"/>
</dbReference>
<dbReference type="KEGG" id="tml:GSTUM_00000956001"/>
<evidence type="ECO:0000313" key="2">
    <source>
        <dbReference type="Proteomes" id="UP000006911"/>
    </source>
</evidence>
<accession>D5GD40</accession>
<evidence type="ECO:0000313" key="1">
    <source>
        <dbReference type="EMBL" id="CAZ82433.1"/>
    </source>
</evidence>
<gene>
    <name evidence="1" type="ORF">GSTUM_00000956001</name>
</gene>
<reference evidence="1 2" key="1">
    <citation type="journal article" date="2010" name="Nature">
        <title>Perigord black truffle genome uncovers evolutionary origins and mechanisms of symbiosis.</title>
        <authorList>
            <person name="Martin F."/>
            <person name="Kohler A."/>
            <person name="Murat C."/>
            <person name="Balestrini R."/>
            <person name="Coutinho P.M."/>
            <person name="Jaillon O."/>
            <person name="Montanini B."/>
            <person name="Morin E."/>
            <person name="Noel B."/>
            <person name="Percudani R."/>
            <person name="Porcel B."/>
            <person name="Rubini A."/>
            <person name="Amicucci A."/>
            <person name="Amselem J."/>
            <person name="Anthouard V."/>
            <person name="Arcioni S."/>
            <person name="Artiguenave F."/>
            <person name="Aury J.M."/>
            <person name="Ballario P."/>
            <person name="Bolchi A."/>
            <person name="Brenna A."/>
            <person name="Brun A."/>
            <person name="Buee M."/>
            <person name="Cantarel B."/>
            <person name="Chevalier G."/>
            <person name="Couloux A."/>
            <person name="Da Silva C."/>
            <person name="Denoeud F."/>
            <person name="Duplessis S."/>
            <person name="Ghignone S."/>
            <person name="Hilselberger B."/>
            <person name="Iotti M."/>
            <person name="Marcais B."/>
            <person name="Mello A."/>
            <person name="Miranda M."/>
            <person name="Pacioni G."/>
            <person name="Quesneville H."/>
            <person name="Riccioni C."/>
            <person name="Ruotolo R."/>
            <person name="Splivallo R."/>
            <person name="Stocchi V."/>
            <person name="Tisserant E."/>
            <person name="Viscomi A.R."/>
            <person name="Zambonelli A."/>
            <person name="Zampieri E."/>
            <person name="Henrissat B."/>
            <person name="Lebrun M.H."/>
            <person name="Paolocci F."/>
            <person name="Bonfante P."/>
            <person name="Ottonello S."/>
            <person name="Wincker P."/>
        </authorList>
    </citation>
    <scope>NUCLEOTIDE SEQUENCE [LARGE SCALE GENOMIC DNA]</scope>
    <source>
        <strain evidence="1 2">Mel28</strain>
    </source>
</reference>
<protein>
    <submittedName>
        <fullName evidence="1">(Perigord truffle) hypothetical protein</fullName>
    </submittedName>
</protein>